<dbReference type="RefSeq" id="WP_201777226.1">
    <property type="nucleotide sequence ID" value="NZ_DF968180.1"/>
</dbReference>
<dbReference type="Gene3D" id="3.40.50.720">
    <property type="entry name" value="NAD(P)-binding Rossmann-like Domain"/>
    <property type="match status" value="3"/>
</dbReference>
<dbReference type="AlphaFoldDB" id="A0A0K8P9Y1"/>
<dbReference type="EMBL" id="DF968180">
    <property type="protein sequence ID" value="GAP39473.1"/>
    <property type="molecule type" value="Genomic_DNA"/>
</dbReference>
<dbReference type="GO" id="GO:0005829">
    <property type="term" value="C:cytosol"/>
    <property type="evidence" value="ECO:0007669"/>
    <property type="project" value="TreeGrafter"/>
</dbReference>
<evidence type="ECO:0000256" key="1">
    <source>
        <dbReference type="ARBA" id="ARBA00001974"/>
    </source>
</evidence>
<keyword evidence="4" id="KW-0274">FAD</keyword>
<protein>
    <submittedName>
        <fullName evidence="7">UDP-galactopyranose mutase</fullName>
    </submittedName>
</protein>
<dbReference type="STRING" id="1678840.ATC1_122"/>
<evidence type="ECO:0000256" key="5">
    <source>
        <dbReference type="ARBA" id="ARBA00023235"/>
    </source>
</evidence>
<dbReference type="InterPro" id="IPR004379">
    <property type="entry name" value="UDP-GALP_mutase"/>
</dbReference>
<evidence type="ECO:0000313" key="8">
    <source>
        <dbReference type="Proteomes" id="UP000053370"/>
    </source>
</evidence>
<dbReference type="SUPFAM" id="SSF54373">
    <property type="entry name" value="FAD-linked reductases, C-terminal domain"/>
    <property type="match status" value="1"/>
</dbReference>
<reference evidence="7" key="1">
    <citation type="journal article" date="2015" name="Genome Announc.">
        <title>Draft Genome Sequence of Anaerolineae Strain TC1, a Novel Isolate from a Methanogenic Wastewater Treatment System.</title>
        <authorList>
            <person name="Matsuura N."/>
            <person name="Tourlousse D.M."/>
            <person name="Sun L."/>
            <person name="Toyonaga M."/>
            <person name="Kuroda K."/>
            <person name="Ohashi A."/>
            <person name="Cruz R."/>
            <person name="Yamaguchi T."/>
            <person name="Sekiguchi Y."/>
        </authorList>
    </citation>
    <scope>NUCLEOTIDE SEQUENCE [LARGE SCALE GENOMIC DNA]</scope>
    <source>
        <strain evidence="7">TC1</strain>
    </source>
</reference>
<comment type="similarity">
    <text evidence="2">Belongs to the UDP-galactopyranose/dTDP-fucopyranose mutase family.</text>
</comment>
<feature type="domain" description="UDP-galactopyranose mutase C-terminal" evidence="6">
    <location>
        <begin position="162"/>
        <end position="370"/>
    </location>
</feature>
<dbReference type="PANTHER" id="PTHR21197">
    <property type="entry name" value="UDP-GALACTOPYRANOSE MUTASE"/>
    <property type="match status" value="1"/>
</dbReference>
<evidence type="ECO:0000259" key="6">
    <source>
        <dbReference type="Pfam" id="PF03275"/>
    </source>
</evidence>
<dbReference type="Pfam" id="PF13450">
    <property type="entry name" value="NAD_binding_8"/>
    <property type="match status" value="1"/>
</dbReference>
<keyword evidence="3" id="KW-0285">Flavoprotein</keyword>
<dbReference type="GO" id="GO:0008767">
    <property type="term" value="F:UDP-galactopyranose mutase activity"/>
    <property type="evidence" value="ECO:0007669"/>
    <property type="project" value="InterPro"/>
</dbReference>
<accession>A0A0K8P9Y1</accession>
<name>A0A0K8P9Y1_9CHLR</name>
<proteinExistence type="inferred from homology"/>
<keyword evidence="5" id="KW-0413">Isomerase</keyword>
<comment type="cofactor">
    <cofactor evidence="1">
        <name>FAD</name>
        <dbReference type="ChEBI" id="CHEBI:57692"/>
    </cofactor>
</comment>
<dbReference type="PATRIC" id="fig|1678840.3.peg.502"/>
<dbReference type="GO" id="GO:0050660">
    <property type="term" value="F:flavin adenine dinucleotide binding"/>
    <property type="evidence" value="ECO:0007669"/>
    <property type="project" value="TreeGrafter"/>
</dbReference>
<evidence type="ECO:0000256" key="2">
    <source>
        <dbReference type="ARBA" id="ARBA00009321"/>
    </source>
</evidence>
<sequence length="396" mass="45952">MVGSEKRKMDCLVVGCGLSGSVIARYLAEELGKHVVIWERRNHIAGNMYDYVDEHGILVHQYGPHIFHTNKKYLYDYLCQFGTWDKYNLTCLTKIDGKYTPSPFNFQTIDDYYPSEQAENLKNRLVLAYPGQDKATIIDLLEHPDPVIKEYATFLFEKDYSLYTAKQWGISPTEIDVSVLKRVPILFSYKTGYFDDSYQIMPHICYTHFFQKLLNHSNIQVELGIEALDHLRVTPSGDALLIDDIPMDIPVIYTGALDELLEEKGALPYRSLRFEWKYEEINSLQDAPVVAYPQAEGYTRITEYKKLPVQDVHGTSYAVEYPLPYQAENQVEPYYPILTVESQQHYATLKRKADSIRNLFYCGRLADFRYYNMDQTLERALELCNQLGRYFSGDLA</sequence>
<dbReference type="PANTHER" id="PTHR21197:SF0">
    <property type="entry name" value="UDP-GALACTOPYRANOSE MUTASE"/>
    <property type="match status" value="1"/>
</dbReference>
<dbReference type="SUPFAM" id="SSF51971">
    <property type="entry name" value="Nucleotide-binding domain"/>
    <property type="match status" value="1"/>
</dbReference>
<evidence type="ECO:0000256" key="3">
    <source>
        <dbReference type="ARBA" id="ARBA00022630"/>
    </source>
</evidence>
<dbReference type="NCBIfam" id="TIGR00031">
    <property type="entry name" value="UDP-GALP_mutase"/>
    <property type="match status" value="1"/>
</dbReference>
<evidence type="ECO:0000256" key="4">
    <source>
        <dbReference type="ARBA" id="ARBA00022827"/>
    </source>
</evidence>
<keyword evidence="8" id="KW-1185">Reference proteome</keyword>
<dbReference type="Pfam" id="PF03275">
    <property type="entry name" value="GLF"/>
    <property type="match status" value="1"/>
</dbReference>
<gene>
    <name evidence="7" type="ORF">ATC1_122</name>
</gene>
<organism evidence="7">
    <name type="scientific">Flexilinea flocculi</name>
    <dbReference type="NCBI Taxonomy" id="1678840"/>
    <lineage>
        <taxon>Bacteria</taxon>
        <taxon>Bacillati</taxon>
        <taxon>Chloroflexota</taxon>
        <taxon>Anaerolineae</taxon>
        <taxon>Anaerolineales</taxon>
        <taxon>Anaerolineaceae</taxon>
        <taxon>Flexilinea</taxon>
    </lineage>
</organism>
<evidence type="ECO:0000313" key="7">
    <source>
        <dbReference type="EMBL" id="GAP39473.1"/>
    </source>
</evidence>
<dbReference type="Proteomes" id="UP000053370">
    <property type="component" value="Unassembled WGS sequence"/>
</dbReference>
<dbReference type="InterPro" id="IPR015899">
    <property type="entry name" value="UDP-GalPyranose_mutase_C"/>
</dbReference>